<dbReference type="InterPro" id="IPR003660">
    <property type="entry name" value="HAMP_dom"/>
</dbReference>
<name>A0A972GT64_9BACL</name>
<dbReference type="EMBL" id="WHOD01000097">
    <property type="protein sequence ID" value="NOU96401.1"/>
    <property type="molecule type" value="Genomic_DNA"/>
</dbReference>
<evidence type="ECO:0000256" key="4">
    <source>
        <dbReference type="ARBA" id="ARBA00022679"/>
    </source>
</evidence>
<feature type="domain" description="HAMP" evidence="8">
    <location>
        <begin position="307"/>
        <end position="359"/>
    </location>
</feature>
<dbReference type="Gene3D" id="3.30.450.20">
    <property type="entry name" value="PAS domain"/>
    <property type="match status" value="2"/>
</dbReference>
<dbReference type="PANTHER" id="PTHR34220">
    <property type="entry name" value="SENSOR HISTIDINE KINASE YPDA"/>
    <property type="match status" value="1"/>
</dbReference>
<feature type="transmembrane region" description="Helical" evidence="7">
    <location>
        <begin position="286"/>
        <end position="309"/>
    </location>
</feature>
<evidence type="ECO:0000256" key="7">
    <source>
        <dbReference type="SAM" id="Phobius"/>
    </source>
</evidence>
<evidence type="ECO:0000259" key="8">
    <source>
        <dbReference type="PROSITE" id="PS50885"/>
    </source>
</evidence>
<reference evidence="9" key="1">
    <citation type="submission" date="2019-10" db="EMBL/GenBank/DDBJ databases">
        <title>Description of Paenibacillus glebae sp. nov.</title>
        <authorList>
            <person name="Carlier A."/>
            <person name="Qi S."/>
        </authorList>
    </citation>
    <scope>NUCLEOTIDE SEQUENCE</scope>
    <source>
        <strain evidence="9">LMG 31456</strain>
    </source>
</reference>
<keyword evidence="7" id="KW-0812">Transmembrane</keyword>
<dbReference type="Pfam" id="PF06580">
    <property type="entry name" value="His_kinase"/>
    <property type="match status" value="1"/>
</dbReference>
<dbReference type="Gene3D" id="3.30.565.10">
    <property type="entry name" value="Histidine kinase-like ATPase, C-terminal domain"/>
    <property type="match status" value="1"/>
</dbReference>
<keyword evidence="5" id="KW-0418">Kinase</keyword>
<dbReference type="Proteomes" id="UP000641588">
    <property type="component" value="Unassembled WGS sequence"/>
</dbReference>
<gene>
    <name evidence="9" type="ORF">GC093_24755</name>
</gene>
<dbReference type="SUPFAM" id="SSF55874">
    <property type="entry name" value="ATPase domain of HSP90 chaperone/DNA topoisomerase II/histidine kinase"/>
    <property type="match status" value="1"/>
</dbReference>
<protein>
    <submittedName>
        <fullName evidence="9">HAMP domain-containing protein</fullName>
    </submittedName>
</protein>
<dbReference type="InterPro" id="IPR010559">
    <property type="entry name" value="Sig_transdc_His_kin_internal"/>
</dbReference>
<evidence type="ECO:0000256" key="2">
    <source>
        <dbReference type="ARBA" id="ARBA00022475"/>
    </source>
</evidence>
<keyword evidence="6 7" id="KW-0472">Membrane</keyword>
<dbReference type="InterPro" id="IPR003594">
    <property type="entry name" value="HATPase_dom"/>
</dbReference>
<evidence type="ECO:0000313" key="10">
    <source>
        <dbReference type="Proteomes" id="UP000641588"/>
    </source>
</evidence>
<dbReference type="PANTHER" id="PTHR34220:SF7">
    <property type="entry name" value="SENSOR HISTIDINE KINASE YPDA"/>
    <property type="match status" value="1"/>
</dbReference>
<dbReference type="Gene3D" id="6.10.340.10">
    <property type="match status" value="1"/>
</dbReference>
<evidence type="ECO:0000256" key="1">
    <source>
        <dbReference type="ARBA" id="ARBA00004651"/>
    </source>
</evidence>
<dbReference type="CDD" id="cd06225">
    <property type="entry name" value="HAMP"/>
    <property type="match status" value="1"/>
</dbReference>
<dbReference type="Pfam" id="PF02518">
    <property type="entry name" value="HATPase_c"/>
    <property type="match status" value="1"/>
</dbReference>
<dbReference type="GO" id="GO:0000155">
    <property type="term" value="F:phosphorelay sensor kinase activity"/>
    <property type="evidence" value="ECO:0007669"/>
    <property type="project" value="InterPro"/>
</dbReference>
<dbReference type="SUPFAM" id="SSF158472">
    <property type="entry name" value="HAMP domain-like"/>
    <property type="match status" value="1"/>
</dbReference>
<dbReference type="InterPro" id="IPR036890">
    <property type="entry name" value="HATPase_C_sf"/>
</dbReference>
<evidence type="ECO:0000256" key="3">
    <source>
        <dbReference type="ARBA" id="ARBA00022553"/>
    </source>
</evidence>
<dbReference type="Pfam" id="PF00672">
    <property type="entry name" value="HAMP"/>
    <property type="match status" value="1"/>
</dbReference>
<accession>A0A972GT64</accession>
<evidence type="ECO:0000256" key="5">
    <source>
        <dbReference type="ARBA" id="ARBA00022777"/>
    </source>
</evidence>
<dbReference type="AlphaFoldDB" id="A0A972GT64"/>
<keyword evidence="2" id="KW-1003">Cell membrane</keyword>
<dbReference type="GO" id="GO:0005886">
    <property type="term" value="C:plasma membrane"/>
    <property type="evidence" value="ECO:0007669"/>
    <property type="project" value="UniProtKB-SubCell"/>
</dbReference>
<sequence length="582" mass="66038">MSFRFSSLPFKLFTLCFLFMFGTVTLVSQLSYRFIQNEVRANNDFFISQILSKVDQYVTLSFSSLQTILSAVDSSYAPEMDNVESMKPQLQQLYNLNFNSITNVYIIKEDTSSVGGSPLSPAFDNPNMERRSFLEQAAANKVGTLVSLPYRSKQSGWTVTLTRYLHGSQPPAVAALDMDLQAMEKTLLQINRDDLVSILIMDERGNMIAGSLGDAGKLNLDDHTFELGDMSSKELLSHSGNVIQFKSAKNQNWTARKYPASHFNWTIISLYNDSLTKRSLQHIEPYYFGMLAIGLLLSAIVAGLITRFIRKPLGNLMTKMKLVKQGFLDIPIIMDRKDEFGELSRTFDLMIKQINELLESLRSNKELKRELEIQVLQSQINPHFLYNTLGSIGNVVRLGMHDQVDPIIRSLIKILEYGIGDVAEKVTLRDELMNVRDYIFIQNIRYSSQFEIVEQIEEELYDFPLFRMLLQPIVENSMFHGYSGGRVPGQIIIKASRVTDHVMVEVRDFGAGMTNKQLELVLQPGRPAKPNNRKRIGLINIHQRIQLNYGESYGLEISSEPDSGTCVTAKFPWAKPDGRDEG</sequence>
<proteinExistence type="predicted"/>
<keyword evidence="10" id="KW-1185">Reference proteome</keyword>
<keyword evidence="3" id="KW-0597">Phosphoprotein</keyword>
<dbReference type="RefSeq" id="WP_171654637.1">
    <property type="nucleotide sequence ID" value="NZ_WHOD01000097.1"/>
</dbReference>
<evidence type="ECO:0000313" key="9">
    <source>
        <dbReference type="EMBL" id="NOU96401.1"/>
    </source>
</evidence>
<comment type="subcellular location">
    <subcellularLocation>
        <location evidence="1">Cell membrane</location>
        <topology evidence="1">Multi-pass membrane protein</topology>
    </subcellularLocation>
</comment>
<organism evidence="9 10">
    <name type="scientific">Paenibacillus foliorum</name>
    <dbReference type="NCBI Taxonomy" id="2654974"/>
    <lineage>
        <taxon>Bacteria</taxon>
        <taxon>Bacillati</taxon>
        <taxon>Bacillota</taxon>
        <taxon>Bacilli</taxon>
        <taxon>Bacillales</taxon>
        <taxon>Paenibacillaceae</taxon>
        <taxon>Paenibacillus</taxon>
    </lineage>
</organism>
<evidence type="ECO:0000256" key="6">
    <source>
        <dbReference type="ARBA" id="ARBA00023136"/>
    </source>
</evidence>
<dbReference type="PROSITE" id="PS50885">
    <property type="entry name" value="HAMP"/>
    <property type="match status" value="1"/>
</dbReference>
<comment type="caution">
    <text evidence="9">The sequence shown here is derived from an EMBL/GenBank/DDBJ whole genome shotgun (WGS) entry which is preliminary data.</text>
</comment>
<keyword evidence="4" id="KW-0808">Transferase</keyword>
<dbReference type="InterPro" id="IPR050640">
    <property type="entry name" value="Bact_2-comp_sensor_kinase"/>
</dbReference>
<keyword evidence="7" id="KW-1133">Transmembrane helix</keyword>
<dbReference type="SMART" id="SM00304">
    <property type="entry name" value="HAMP"/>
    <property type="match status" value="1"/>
</dbReference>